<evidence type="ECO:0000313" key="2">
    <source>
        <dbReference type="Proteomes" id="UP000887013"/>
    </source>
</evidence>
<dbReference type="EMBL" id="BMAW01087029">
    <property type="protein sequence ID" value="GFU49690.1"/>
    <property type="molecule type" value="Genomic_DNA"/>
</dbReference>
<evidence type="ECO:0000313" key="1">
    <source>
        <dbReference type="EMBL" id="GFU49690.1"/>
    </source>
</evidence>
<proteinExistence type="predicted"/>
<reference evidence="1" key="1">
    <citation type="submission" date="2020-08" db="EMBL/GenBank/DDBJ databases">
        <title>Multicomponent nature underlies the extraordinary mechanical properties of spider dragline silk.</title>
        <authorList>
            <person name="Kono N."/>
            <person name="Nakamura H."/>
            <person name="Mori M."/>
            <person name="Yoshida Y."/>
            <person name="Ohtoshi R."/>
            <person name="Malay A.D."/>
            <person name="Moran D.A.P."/>
            <person name="Tomita M."/>
            <person name="Numata K."/>
            <person name="Arakawa K."/>
        </authorList>
    </citation>
    <scope>NUCLEOTIDE SEQUENCE</scope>
</reference>
<accession>A0A8X6R1X9</accession>
<name>A0A8X6R1X9_NEPPI</name>
<organism evidence="1 2">
    <name type="scientific">Nephila pilipes</name>
    <name type="common">Giant wood spider</name>
    <name type="synonym">Nephila maculata</name>
    <dbReference type="NCBI Taxonomy" id="299642"/>
    <lineage>
        <taxon>Eukaryota</taxon>
        <taxon>Metazoa</taxon>
        <taxon>Ecdysozoa</taxon>
        <taxon>Arthropoda</taxon>
        <taxon>Chelicerata</taxon>
        <taxon>Arachnida</taxon>
        <taxon>Araneae</taxon>
        <taxon>Araneomorphae</taxon>
        <taxon>Entelegynae</taxon>
        <taxon>Araneoidea</taxon>
        <taxon>Nephilidae</taxon>
        <taxon>Nephila</taxon>
    </lineage>
</organism>
<dbReference type="AlphaFoldDB" id="A0A8X6R1X9"/>
<keyword evidence="2" id="KW-1185">Reference proteome</keyword>
<protein>
    <submittedName>
        <fullName evidence="1">Uncharacterized protein</fullName>
    </submittedName>
</protein>
<comment type="caution">
    <text evidence="1">The sequence shown here is derived from an EMBL/GenBank/DDBJ whole genome shotgun (WGS) entry which is preliminary data.</text>
</comment>
<dbReference type="OrthoDB" id="10461844at2759"/>
<sequence>MVKGPLIHTVYGNSQVLRVESDLSTRVSCGWYGPIVIKYRRMPNQTVPFLHWEGFLCQVCIIQQKSWLKPINADRGCPVIYIDCKMFVGPSQNFKWSLIGCCQ</sequence>
<dbReference type="Proteomes" id="UP000887013">
    <property type="component" value="Unassembled WGS sequence"/>
</dbReference>
<gene>
    <name evidence="1" type="ORF">NPIL_446971</name>
</gene>